<evidence type="ECO:0000256" key="6">
    <source>
        <dbReference type="ARBA" id="ARBA00022792"/>
    </source>
</evidence>
<comment type="subunit">
    <text evidence="11">F-type ATPases have 2 components, CF(1) - the catalytic core - and CF(0) - the membrane proton channel. CF(1) and CF(0) have multiple subunits.</text>
</comment>
<keyword evidence="6 11" id="KW-0999">Mitochondrion inner membrane</keyword>
<gene>
    <name evidence="12" type="primary">TIM11</name>
    <name evidence="12" type="ORF">MCAP1_001528</name>
</gene>
<keyword evidence="4 11" id="KW-0138">CF(0)</keyword>
<comment type="subcellular location">
    <subcellularLocation>
        <location evidence="1 11">Mitochondrion inner membrane</location>
    </subcellularLocation>
</comment>
<evidence type="ECO:0000256" key="11">
    <source>
        <dbReference type="RuleBase" id="RU367005"/>
    </source>
</evidence>
<dbReference type="GO" id="GO:0015078">
    <property type="term" value="F:proton transmembrane transporter activity"/>
    <property type="evidence" value="ECO:0007669"/>
    <property type="project" value="InterPro"/>
</dbReference>
<evidence type="ECO:0000256" key="7">
    <source>
        <dbReference type="ARBA" id="ARBA00023065"/>
    </source>
</evidence>
<dbReference type="AlphaFoldDB" id="A0AAF0E5I4"/>
<proteinExistence type="inferred from homology"/>
<dbReference type="GO" id="GO:0005743">
    <property type="term" value="C:mitochondrial inner membrane"/>
    <property type="evidence" value="ECO:0007669"/>
    <property type="project" value="UniProtKB-SubCell"/>
</dbReference>
<keyword evidence="9" id="KW-0472">Membrane</keyword>
<dbReference type="EMBL" id="CP119910">
    <property type="protein sequence ID" value="WFD19303.1"/>
    <property type="molecule type" value="Genomic_DNA"/>
</dbReference>
<evidence type="ECO:0000256" key="9">
    <source>
        <dbReference type="ARBA" id="ARBA00023136"/>
    </source>
</evidence>
<name>A0AAF0E5I4_9BASI</name>
<evidence type="ECO:0000256" key="8">
    <source>
        <dbReference type="ARBA" id="ARBA00023128"/>
    </source>
</evidence>
<dbReference type="Pfam" id="PF05680">
    <property type="entry name" value="ATP-synt_E"/>
    <property type="match status" value="1"/>
</dbReference>
<comment type="similarity">
    <text evidence="2 11">Belongs to the ATPase e subunit family.</text>
</comment>
<accession>A0AAF0E5I4</accession>
<keyword evidence="10 11" id="KW-0066">ATP synthesis</keyword>
<dbReference type="InterPro" id="IPR008386">
    <property type="entry name" value="ATP_synth_F0_esu_mt"/>
</dbReference>
<evidence type="ECO:0000256" key="5">
    <source>
        <dbReference type="ARBA" id="ARBA00022781"/>
    </source>
</evidence>
<keyword evidence="7 11" id="KW-0406">Ion transport</keyword>
<protein>
    <recommendedName>
        <fullName evidence="11">ATP synthase F(0) complex subunit e, mitochondrial</fullName>
    </recommendedName>
</protein>
<evidence type="ECO:0000256" key="4">
    <source>
        <dbReference type="ARBA" id="ARBA00022547"/>
    </source>
</evidence>
<reference evidence="12" key="1">
    <citation type="submission" date="2023-03" db="EMBL/GenBank/DDBJ databases">
        <title>Mating type loci evolution in Malassezia.</title>
        <authorList>
            <person name="Coelho M.A."/>
        </authorList>
    </citation>
    <scope>NUCLEOTIDE SEQUENCE</scope>
    <source>
        <strain evidence="12">CBS 10434</strain>
    </source>
</reference>
<dbReference type="GO" id="GO:0045259">
    <property type="term" value="C:proton-transporting ATP synthase complex"/>
    <property type="evidence" value="ECO:0007669"/>
    <property type="project" value="UniProtKB-UniRule"/>
</dbReference>
<dbReference type="GO" id="GO:0015986">
    <property type="term" value="P:proton motive force-driven ATP synthesis"/>
    <property type="evidence" value="ECO:0007669"/>
    <property type="project" value="InterPro"/>
</dbReference>
<comment type="function">
    <text evidence="11">Subunit e, of the mitochondrial membrane ATP synthase complex (F(1)F(0) ATP synthase or Complex V) that produces ATP from ADP in the presence of a proton gradient across the membrane which is generated by electron transport complexes of the respiratory chain. ATP synthase complex consist of a soluble F(1) head domain - the catalytic core - and a membrane F(1) domain - the membrane proton channel. These two domains are linked by a central stalk rotating inside the F(1) region and a stationary peripheral stalk. During catalysis, ATP synthesis in the catalytic domain of F(1) is coupled via a rotary mechanism of the central stalk subunits to proton translocation. In vivo, can only synthesize ATP although its ATP hydrolase activity can be activated artificially in vitro. Part of the complex F(0) domain.</text>
</comment>
<evidence type="ECO:0000313" key="13">
    <source>
        <dbReference type="Proteomes" id="UP001220961"/>
    </source>
</evidence>
<dbReference type="Proteomes" id="UP001220961">
    <property type="component" value="Chromosome 3"/>
</dbReference>
<keyword evidence="8 11" id="KW-0496">Mitochondrion</keyword>
<evidence type="ECO:0000256" key="2">
    <source>
        <dbReference type="ARBA" id="ARBA00007333"/>
    </source>
</evidence>
<evidence type="ECO:0000313" key="12">
    <source>
        <dbReference type="EMBL" id="WFD19303.1"/>
    </source>
</evidence>
<organism evidence="12 13">
    <name type="scientific">Malassezia caprae</name>
    <dbReference type="NCBI Taxonomy" id="1381934"/>
    <lineage>
        <taxon>Eukaryota</taxon>
        <taxon>Fungi</taxon>
        <taxon>Dikarya</taxon>
        <taxon>Basidiomycota</taxon>
        <taxon>Ustilaginomycotina</taxon>
        <taxon>Malasseziomycetes</taxon>
        <taxon>Malasseziales</taxon>
        <taxon>Malasseziaceae</taxon>
        <taxon>Malassezia</taxon>
    </lineage>
</organism>
<keyword evidence="13" id="KW-1185">Reference proteome</keyword>
<keyword evidence="5 11" id="KW-0375">Hydrogen ion transport</keyword>
<keyword evidence="3 11" id="KW-0813">Transport</keyword>
<evidence type="ECO:0000256" key="10">
    <source>
        <dbReference type="ARBA" id="ARBA00023310"/>
    </source>
</evidence>
<evidence type="ECO:0000256" key="3">
    <source>
        <dbReference type="ARBA" id="ARBA00022448"/>
    </source>
</evidence>
<sequence>MSPSPVVNVRAASSNVQVVRYSALVGGIAYGILHRRSLQAKHDEHVHHKAVKQQEDLIKKAKEEYAKLQAAKAPAPSASDAVVFNPEDPRFDLDKVLAHLEKL</sequence>
<evidence type="ECO:0000256" key="1">
    <source>
        <dbReference type="ARBA" id="ARBA00004273"/>
    </source>
</evidence>